<dbReference type="CDD" id="cd20022">
    <property type="entry name" value="FH_FOXH"/>
    <property type="match status" value="1"/>
</dbReference>
<dbReference type="InterPro" id="IPR001766">
    <property type="entry name" value="Fork_head_dom"/>
</dbReference>
<evidence type="ECO:0000256" key="3">
    <source>
        <dbReference type="ARBA" id="ARBA00023125"/>
    </source>
</evidence>
<dbReference type="InterPro" id="IPR036390">
    <property type="entry name" value="WH_DNA-bd_sf"/>
</dbReference>
<dbReference type="InterPro" id="IPR047511">
    <property type="entry name" value="FH_FOXH1"/>
</dbReference>
<accession>A0A8C3RUK7</accession>
<reference evidence="10" key="1">
    <citation type="submission" date="2025-08" db="UniProtKB">
        <authorList>
            <consortium name="Ensembl"/>
        </authorList>
    </citation>
    <scope>IDENTIFICATION</scope>
</reference>
<dbReference type="PRINTS" id="PR00053">
    <property type="entry name" value="FORKHEAD"/>
</dbReference>
<protein>
    <submittedName>
        <fullName evidence="10">Forkhead box H1</fullName>
    </submittedName>
</protein>
<feature type="region of interest" description="Disordered" evidence="8">
    <location>
        <begin position="186"/>
        <end position="216"/>
    </location>
</feature>
<evidence type="ECO:0000313" key="11">
    <source>
        <dbReference type="Proteomes" id="UP000694403"/>
    </source>
</evidence>
<dbReference type="AlphaFoldDB" id="A0A8C3RUK7"/>
<dbReference type="GO" id="GO:0001228">
    <property type="term" value="F:DNA-binding transcription activator activity, RNA polymerase II-specific"/>
    <property type="evidence" value="ECO:0007669"/>
    <property type="project" value="TreeGrafter"/>
</dbReference>
<dbReference type="InterPro" id="IPR036388">
    <property type="entry name" value="WH-like_DNA-bd_sf"/>
</dbReference>
<evidence type="ECO:0000256" key="2">
    <source>
        <dbReference type="ARBA" id="ARBA00023015"/>
    </source>
</evidence>
<dbReference type="GO" id="GO:0007179">
    <property type="term" value="P:transforming growth factor beta receptor signaling pathway"/>
    <property type="evidence" value="ECO:0007669"/>
    <property type="project" value="TreeGrafter"/>
</dbReference>
<feature type="domain" description="Fork-head" evidence="9">
    <location>
        <begin position="70"/>
        <end position="148"/>
    </location>
</feature>
<dbReference type="PROSITE" id="PS00658">
    <property type="entry name" value="FORK_HEAD_2"/>
    <property type="match status" value="1"/>
</dbReference>
<feature type="compositionally biased region" description="Low complexity" evidence="8">
    <location>
        <begin position="1"/>
        <end position="15"/>
    </location>
</feature>
<feature type="compositionally biased region" description="Pro residues" evidence="8">
    <location>
        <begin position="254"/>
        <end position="264"/>
    </location>
</feature>
<keyword evidence="4" id="KW-0010">Activator</keyword>
<feature type="DNA-binding region" description="Fork-head" evidence="7">
    <location>
        <begin position="70"/>
        <end position="148"/>
    </location>
</feature>
<dbReference type="SUPFAM" id="SSF46785">
    <property type="entry name" value="Winged helix' DNA-binding domain"/>
    <property type="match status" value="1"/>
</dbReference>
<keyword evidence="11" id="KW-1185">Reference proteome</keyword>
<dbReference type="PROSITE" id="PS50039">
    <property type="entry name" value="FORK_HEAD_3"/>
    <property type="match status" value="1"/>
</dbReference>
<dbReference type="InterPro" id="IPR052327">
    <property type="entry name" value="Activin_resp_transcr_regulator"/>
</dbReference>
<dbReference type="PANTHER" id="PTHR47316:SF1">
    <property type="entry name" value="FORKHEAD BOX PROTEIN H1"/>
    <property type="match status" value="1"/>
</dbReference>
<dbReference type="Gene3D" id="1.10.10.10">
    <property type="entry name" value="Winged helix-like DNA-binding domain superfamily/Winged helix DNA-binding domain"/>
    <property type="match status" value="1"/>
</dbReference>
<keyword evidence="6 7" id="KW-0539">Nucleus</keyword>
<dbReference type="Pfam" id="PF00250">
    <property type="entry name" value="Forkhead"/>
    <property type="match status" value="1"/>
</dbReference>
<evidence type="ECO:0000256" key="8">
    <source>
        <dbReference type="SAM" id="MobiDB-lite"/>
    </source>
</evidence>
<dbReference type="GO" id="GO:0046332">
    <property type="term" value="F:SMAD binding"/>
    <property type="evidence" value="ECO:0007669"/>
    <property type="project" value="UniProtKB-ARBA"/>
</dbReference>
<evidence type="ECO:0000256" key="5">
    <source>
        <dbReference type="ARBA" id="ARBA00023163"/>
    </source>
</evidence>
<organism evidence="10 11">
    <name type="scientific">Chelydra serpentina</name>
    <name type="common">Snapping turtle</name>
    <name type="synonym">Testudo serpentina</name>
    <dbReference type="NCBI Taxonomy" id="8475"/>
    <lineage>
        <taxon>Eukaryota</taxon>
        <taxon>Metazoa</taxon>
        <taxon>Chordata</taxon>
        <taxon>Craniata</taxon>
        <taxon>Vertebrata</taxon>
        <taxon>Euteleostomi</taxon>
        <taxon>Archelosauria</taxon>
        <taxon>Testudinata</taxon>
        <taxon>Testudines</taxon>
        <taxon>Cryptodira</taxon>
        <taxon>Durocryptodira</taxon>
        <taxon>Americhelydia</taxon>
        <taxon>Chelydroidea</taxon>
        <taxon>Chelydridae</taxon>
        <taxon>Chelydra</taxon>
    </lineage>
</organism>
<dbReference type="SMART" id="SM00339">
    <property type="entry name" value="FH"/>
    <property type="match status" value="1"/>
</dbReference>
<evidence type="ECO:0000256" key="1">
    <source>
        <dbReference type="ARBA" id="ARBA00004123"/>
    </source>
</evidence>
<feature type="compositionally biased region" description="Basic residues" evidence="8">
    <location>
        <begin position="56"/>
        <end position="69"/>
    </location>
</feature>
<proteinExistence type="predicted"/>
<dbReference type="FunFam" id="1.10.10.10:FF:000278">
    <property type="entry name" value="Forkhead box protein H1"/>
    <property type="match status" value="1"/>
</dbReference>
<dbReference type="GO" id="GO:0032444">
    <property type="term" value="C:activin responsive factor complex"/>
    <property type="evidence" value="ECO:0007669"/>
    <property type="project" value="TreeGrafter"/>
</dbReference>
<reference evidence="10" key="2">
    <citation type="submission" date="2025-09" db="UniProtKB">
        <authorList>
            <consortium name="Ensembl"/>
        </authorList>
    </citation>
    <scope>IDENTIFICATION</scope>
</reference>
<feature type="region of interest" description="Disordered" evidence="8">
    <location>
        <begin position="234"/>
        <end position="324"/>
    </location>
</feature>
<keyword evidence="5" id="KW-0804">Transcription</keyword>
<evidence type="ECO:0000259" key="9">
    <source>
        <dbReference type="PROSITE" id="PS50039"/>
    </source>
</evidence>
<evidence type="ECO:0000256" key="4">
    <source>
        <dbReference type="ARBA" id="ARBA00023159"/>
    </source>
</evidence>
<evidence type="ECO:0000256" key="7">
    <source>
        <dbReference type="PROSITE-ProRule" id="PRU00089"/>
    </source>
</evidence>
<dbReference type="Ensembl" id="ENSCSRT00000005360.1">
    <property type="protein sequence ID" value="ENSCSRP00000005197.1"/>
    <property type="gene ID" value="ENSCSRG00000003930.1"/>
</dbReference>
<feature type="region of interest" description="Disordered" evidence="8">
    <location>
        <begin position="1"/>
        <end position="69"/>
    </location>
</feature>
<sequence>MSRPAGEAAPGQSGAEAGGSPGPPGEAPQGCAQERGGPGAGDGAGPGEEPQDAARKGKKKKKKKYNRHPKPPYTYLAMIALVIQASPGRKLKLSQIIQEIGALFPFFTEGYQGWKDSIRHNLSSNRCFSKLLKDPAKPKAKGNFWTVDVSRIPPDALKLQNTAISRQEAASFASDLAPFILHGQHYQGGPQQVQPAASVGAAGADPETRAPQARPRLDTSFSIQSLLQNLHEVDLSEGPPRPGRSPHPESQAPSPFPLPSPPALRGPGIPRTRSSSASTLPLDEKSPGSPQPPAPAKRPRLLHAFPSSNSDSEGSACRTPPVSPRHRLPPSYAVGLPPLVPACFAFPPIPGLPYLSYCPAAYVGPAYWDLAPQPSPAPLPRWLGVPMDLDSAFPALPHSKASRAPHPVPAPWHAQQLVLPQYGGF</sequence>
<keyword evidence="2" id="KW-0805">Transcription regulation</keyword>
<comment type="subcellular location">
    <subcellularLocation>
        <location evidence="1 7">Nucleus</location>
    </subcellularLocation>
</comment>
<dbReference type="PANTHER" id="PTHR47316">
    <property type="entry name" value="FORKHEAD BOX PROTEIN H1"/>
    <property type="match status" value="1"/>
</dbReference>
<keyword evidence="3 7" id="KW-0238">DNA-binding</keyword>
<evidence type="ECO:0000256" key="6">
    <source>
        <dbReference type="ARBA" id="ARBA00023242"/>
    </source>
</evidence>
<dbReference type="GO" id="GO:0000976">
    <property type="term" value="F:transcription cis-regulatory region binding"/>
    <property type="evidence" value="ECO:0007669"/>
    <property type="project" value="TreeGrafter"/>
</dbReference>
<dbReference type="InterPro" id="IPR030456">
    <property type="entry name" value="TF_fork_head_CS_2"/>
</dbReference>
<name>A0A8C3RUK7_CHESE</name>
<evidence type="ECO:0000313" key="10">
    <source>
        <dbReference type="Ensembl" id="ENSCSRP00000005197.1"/>
    </source>
</evidence>
<dbReference type="Proteomes" id="UP000694403">
    <property type="component" value="Unplaced"/>
</dbReference>
<feature type="compositionally biased region" description="Gly residues" evidence="8">
    <location>
        <begin position="36"/>
        <end position="46"/>
    </location>
</feature>